<dbReference type="RefSeq" id="WP_097053657.1">
    <property type="nucleotide sequence ID" value="NZ_OBMM01000009.1"/>
</dbReference>
<dbReference type="AlphaFoldDB" id="A0A285TXL6"/>
<organism evidence="2 3">
    <name type="scientific">Thalassospira xiamenensis</name>
    <dbReference type="NCBI Taxonomy" id="220697"/>
    <lineage>
        <taxon>Bacteria</taxon>
        <taxon>Pseudomonadati</taxon>
        <taxon>Pseudomonadota</taxon>
        <taxon>Alphaproteobacteria</taxon>
        <taxon>Rhodospirillales</taxon>
        <taxon>Thalassospiraceae</taxon>
        <taxon>Thalassospira</taxon>
    </lineage>
</organism>
<protein>
    <submittedName>
        <fullName evidence="2">Uncharacterized protein</fullName>
    </submittedName>
</protein>
<accession>A0A285TXL6</accession>
<name>A0A285TXL6_9PROT</name>
<evidence type="ECO:0000313" key="3">
    <source>
        <dbReference type="Proteomes" id="UP000219068"/>
    </source>
</evidence>
<dbReference type="EMBL" id="OBMM01000009">
    <property type="protein sequence ID" value="SOC30555.1"/>
    <property type="molecule type" value="Genomic_DNA"/>
</dbReference>
<evidence type="ECO:0000313" key="2">
    <source>
        <dbReference type="EMBL" id="SOC30555.1"/>
    </source>
</evidence>
<evidence type="ECO:0000256" key="1">
    <source>
        <dbReference type="SAM" id="MobiDB-lite"/>
    </source>
</evidence>
<dbReference type="Proteomes" id="UP000219068">
    <property type="component" value="Unassembled WGS sequence"/>
</dbReference>
<sequence length="64" mass="7231">MPVSENNDDLKLCQMNDPFAGIAPTPPFTEQPSTRYLRIWDTQDLAVDDGCQVQMTNAERQMDA</sequence>
<proteinExistence type="predicted"/>
<feature type="region of interest" description="Disordered" evidence="1">
    <location>
        <begin position="1"/>
        <end position="28"/>
    </location>
</feature>
<gene>
    <name evidence="2" type="ORF">SAMN05428964_109103</name>
</gene>
<reference evidence="2 3" key="1">
    <citation type="submission" date="2017-08" db="EMBL/GenBank/DDBJ databases">
        <authorList>
            <person name="de Groot N.N."/>
        </authorList>
    </citation>
    <scope>NUCLEOTIDE SEQUENCE [LARGE SCALE GENOMIC DNA]</scope>
    <source>
        <strain evidence="2 3">USBA 78</strain>
    </source>
</reference>